<evidence type="ECO:0000256" key="6">
    <source>
        <dbReference type="SAM" id="MobiDB-lite"/>
    </source>
</evidence>
<evidence type="ECO:0000256" key="2">
    <source>
        <dbReference type="ARBA" id="ARBA00022475"/>
    </source>
</evidence>
<feature type="region of interest" description="Disordered" evidence="6">
    <location>
        <begin position="62"/>
        <end position="125"/>
    </location>
</feature>
<keyword evidence="5 7" id="KW-0472">Membrane</keyword>
<gene>
    <name evidence="9" type="ORF">GE115_10700</name>
</gene>
<evidence type="ECO:0000313" key="10">
    <source>
        <dbReference type="Proteomes" id="UP000431080"/>
    </source>
</evidence>
<comment type="subcellular location">
    <subcellularLocation>
        <location evidence="1">Cell membrane</location>
        <topology evidence="1">Multi-pass membrane protein</topology>
    </subcellularLocation>
</comment>
<dbReference type="Pfam" id="PF13396">
    <property type="entry name" value="PLDc_N"/>
    <property type="match status" value="1"/>
</dbReference>
<evidence type="ECO:0000313" key="9">
    <source>
        <dbReference type="EMBL" id="MRG60331.1"/>
    </source>
</evidence>
<reference evidence="9 10" key="1">
    <citation type="submission" date="2019-10" db="EMBL/GenBank/DDBJ databases">
        <authorList>
            <person name="Nie G."/>
            <person name="Ming H."/>
            <person name="Yi B."/>
        </authorList>
    </citation>
    <scope>NUCLEOTIDE SEQUENCE [LARGE SCALE GENOMIC DNA]</scope>
    <source>
        <strain evidence="9 10">CFH 90414</strain>
    </source>
</reference>
<keyword evidence="3 7" id="KW-0812">Transmembrane</keyword>
<evidence type="ECO:0000256" key="3">
    <source>
        <dbReference type="ARBA" id="ARBA00022692"/>
    </source>
</evidence>
<feature type="compositionally biased region" description="Basic and acidic residues" evidence="6">
    <location>
        <begin position="87"/>
        <end position="115"/>
    </location>
</feature>
<feature type="domain" description="Cardiolipin synthase N-terminal" evidence="8">
    <location>
        <begin position="10"/>
        <end position="55"/>
    </location>
</feature>
<evidence type="ECO:0000256" key="4">
    <source>
        <dbReference type="ARBA" id="ARBA00022989"/>
    </source>
</evidence>
<comment type="caution">
    <text evidence="9">The sequence shown here is derived from an EMBL/GenBank/DDBJ whole genome shotgun (WGS) entry which is preliminary data.</text>
</comment>
<proteinExistence type="predicted"/>
<protein>
    <recommendedName>
        <fullName evidence="8">Cardiolipin synthase N-terminal domain-containing protein</fullName>
    </recommendedName>
</protein>
<feature type="transmembrane region" description="Helical" evidence="7">
    <location>
        <begin position="33"/>
        <end position="53"/>
    </location>
</feature>
<evidence type="ECO:0000259" key="8">
    <source>
        <dbReference type="Pfam" id="PF13396"/>
    </source>
</evidence>
<dbReference type="EMBL" id="WJIF01000005">
    <property type="protein sequence ID" value="MRG60331.1"/>
    <property type="molecule type" value="Genomic_DNA"/>
</dbReference>
<sequence>MPLLSLLILVVVIVALIDIITRGEWQVKHLPKIAWVLLVVFLPLIGSILWFTLGREWEGGVRLPRREPRSSPRSDAPPMRQYPVDTRSTEEQIADLDREIEAWERRRELEARPPSDESGATGPKA</sequence>
<dbReference type="InterPro" id="IPR027379">
    <property type="entry name" value="CLS_N"/>
</dbReference>
<dbReference type="AlphaFoldDB" id="A0A6I2F7N4"/>
<evidence type="ECO:0000256" key="1">
    <source>
        <dbReference type="ARBA" id="ARBA00004651"/>
    </source>
</evidence>
<organism evidence="9 10">
    <name type="scientific">Agromyces agglutinans</name>
    <dbReference type="NCBI Taxonomy" id="2662258"/>
    <lineage>
        <taxon>Bacteria</taxon>
        <taxon>Bacillati</taxon>
        <taxon>Actinomycetota</taxon>
        <taxon>Actinomycetes</taxon>
        <taxon>Micrococcales</taxon>
        <taxon>Microbacteriaceae</taxon>
        <taxon>Agromyces</taxon>
    </lineage>
</organism>
<accession>A0A6I2F7N4</accession>
<keyword evidence="10" id="KW-1185">Reference proteome</keyword>
<evidence type="ECO:0000256" key="7">
    <source>
        <dbReference type="SAM" id="Phobius"/>
    </source>
</evidence>
<dbReference type="RefSeq" id="WP_153684776.1">
    <property type="nucleotide sequence ID" value="NZ_WJIF01000005.1"/>
</dbReference>
<keyword evidence="4 7" id="KW-1133">Transmembrane helix</keyword>
<dbReference type="GO" id="GO:0005886">
    <property type="term" value="C:plasma membrane"/>
    <property type="evidence" value="ECO:0007669"/>
    <property type="project" value="UniProtKB-SubCell"/>
</dbReference>
<name>A0A6I2F7N4_9MICO</name>
<keyword evidence="2" id="KW-1003">Cell membrane</keyword>
<dbReference type="Proteomes" id="UP000431080">
    <property type="component" value="Unassembled WGS sequence"/>
</dbReference>
<feature type="compositionally biased region" description="Basic and acidic residues" evidence="6">
    <location>
        <begin position="62"/>
        <end position="72"/>
    </location>
</feature>
<evidence type="ECO:0000256" key="5">
    <source>
        <dbReference type="ARBA" id="ARBA00023136"/>
    </source>
</evidence>